<evidence type="ECO:0000256" key="2">
    <source>
        <dbReference type="ARBA" id="ARBA00022618"/>
    </source>
</evidence>
<feature type="compositionally biased region" description="Basic and acidic residues" evidence="6">
    <location>
        <begin position="213"/>
        <end position="226"/>
    </location>
</feature>
<dbReference type="GO" id="GO:0007091">
    <property type="term" value="P:metaphase/anaphase transition of mitotic cell cycle"/>
    <property type="evidence" value="ECO:0007669"/>
    <property type="project" value="TreeGrafter"/>
</dbReference>
<dbReference type="Pfam" id="PF18122">
    <property type="entry name" value="APC1_C"/>
    <property type="match status" value="1"/>
</dbReference>
<dbReference type="PANTHER" id="PTHR12827">
    <property type="entry name" value="MEIOTIC CHECKPOINT REGULATOR TSG24 FAMILY MEMBER"/>
    <property type="match status" value="1"/>
</dbReference>
<feature type="region of interest" description="Disordered" evidence="6">
    <location>
        <begin position="141"/>
        <end position="166"/>
    </location>
</feature>
<feature type="region of interest" description="Disordered" evidence="6">
    <location>
        <begin position="1106"/>
        <end position="1130"/>
    </location>
</feature>
<evidence type="ECO:0000256" key="5">
    <source>
        <dbReference type="ARBA" id="ARBA00023306"/>
    </source>
</evidence>
<comment type="similarity">
    <text evidence="1">Belongs to the APC1 family.</text>
</comment>
<dbReference type="PANTHER" id="PTHR12827:SF3">
    <property type="entry name" value="ANAPHASE-PROMOTING COMPLEX SUBUNIT 1"/>
    <property type="match status" value="1"/>
</dbReference>
<organism evidence="8">
    <name type="scientific">Odontella aurita</name>
    <dbReference type="NCBI Taxonomy" id="265563"/>
    <lineage>
        <taxon>Eukaryota</taxon>
        <taxon>Sar</taxon>
        <taxon>Stramenopiles</taxon>
        <taxon>Ochrophyta</taxon>
        <taxon>Bacillariophyta</taxon>
        <taxon>Mediophyceae</taxon>
        <taxon>Biddulphiophycidae</taxon>
        <taxon>Eupodiscales</taxon>
        <taxon>Odontellaceae</taxon>
        <taxon>Odontella</taxon>
    </lineage>
</organism>
<evidence type="ECO:0000259" key="7">
    <source>
        <dbReference type="Pfam" id="PF18122"/>
    </source>
</evidence>
<dbReference type="InterPro" id="IPR002015">
    <property type="entry name" value="Proteasome/cyclosome_rpt"/>
</dbReference>
<name>A0A7S4MEE8_9STRA</name>
<dbReference type="Gene3D" id="1.25.10.10">
    <property type="entry name" value="Leucine-rich Repeat Variant"/>
    <property type="match status" value="2"/>
</dbReference>
<evidence type="ECO:0000256" key="1">
    <source>
        <dbReference type="ARBA" id="ARBA00010547"/>
    </source>
</evidence>
<feature type="region of interest" description="Disordered" evidence="6">
    <location>
        <begin position="560"/>
        <end position="596"/>
    </location>
</feature>
<gene>
    <name evidence="8" type="ORF">OAUR00152_LOCUS6877</name>
</gene>
<dbReference type="Pfam" id="PF01851">
    <property type="entry name" value="PC_rep"/>
    <property type="match status" value="1"/>
</dbReference>
<dbReference type="GO" id="GO:0070979">
    <property type="term" value="P:protein K11-linked ubiquitination"/>
    <property type="evidence" value="ECO:0007669"/>
    <property type="project" value="TreeGrafter"/>
</dbReference>
<dbReference type="GO" id="GO:0051301">
    <property type="term" value="P:cell division"/>
    <property type="evidence" value="ECO:0007669"/>
    <property type="project" value="UniProtKB-KW"/>
</dbReference>
<dbReference type="InterPro" id="IPR024990">
    <property type="entry name" value="Apc1"/>
</dbReference>
<dbReference type="GO" id="GO:0031145">
    <property type="term" value="P:anaphase-promoting complex-dependent catabolic process"/>
    <property type="evidence" value="ECO:0007669"/>
    <property type="project" value="TreeGrafter"/>
</dbReference>
<feature type="region of interest" description="Disordered" evidence="6">
    <location>
        <begin position="1142"/>
        <end position="1164"/>
    </location>
</feature>
<evidence type="ECO:0000256" key="6">
    <source>
        <dbReference type="SAM" id="MobiDB-lite"/>
    </source>
</evidence>
<keyword evidence="2" id="KW-0132">Cell division</keyword>
<protein>
    <recommendedName>
        <fullName evidence="7">Anaphase-promoting complex subunit 1 C-terminal domain-containing protein</fullName>
    </recommendedName>
</protein>
<keyword evidence="3" id="KW-0677">Repeat</keyword>
<keyword evidence="5" id="KW-0131">Cell cycle</keyword>
<evidence type="ECO:0000256" key="4">
    <source>
        <dbReference type="ARBA" id="ARBA00022776"/>
    </source>
</evidence>
<sequence length="1628" mass="176760">MAAALEAPRGLVNATGDRVDVICDNGEGGGTKNVVVRAALSRSLAPWSPVAEAALSAVESALCYGGLPGDENDAVALSDCSGARLALLLRSDCARLARAVSNDGHDDGDDSGPLVEDPGWAATAAILSDLFEMALSKLSGNDGDSGEHQAGSMCEEEHKNEDDGALSGSAWDELLQSDFHTKYALGEGRCLLLERAQHGDHIDHSLPTRHASRRENGRRSRGSEVARLDPDETVPSSVQFFLCVVSEDEKGYGEGLPSKGSKEVGETESTIISSSNVAQAIFDSLHLLYEDSKLSRNTRGTTWIRPLGALLVRLCTKVGIANSLSSSGVGGVFVMGDFIDHYHRDLGHAYLQDHCPLEDANGSERSSIAMAAAAESVRSSISTFTAPPCFFSWMDGLMNGYYYSGAEDEEEGGESFIDKGQFYARMARNELNGVCSLTRVVHRFFSILFDDEERAAGGSVHGHTGSSREDEMEIDTPMDEEAWKESDCATDRNLVLAMIDEGLCQPSVLLDEFPTAVALPLMEALHRCRSDPPLDPLPDGVKWPNSAYSLINRSDIVETRRKKVSDRDPVSSEGVSAIASGHRSHPHGRDDPDRDGLVPLEHLSSMLFPEDDRVREAVRLLRSSRPIFLRVPRAPEVSDHDYERLKQERLLLLCRRVLAFPLGRGMSTIGTLPPETVTRAAEPLPMPDLCLQGRVPPTNATLALDVSGCPVDMSLWPEFHNGVAAGLRLPLAGDGLKNKKNDGLRQITRTWIVYNKPASASVSASSQNRQGGNNAGDGAVDGNDRPNHAHGGFLMALGLRGHLAALSMPDIYDYLTQGAVTTTVGILLGMAANKRGTCDPSVSKMLCLHLPSLLPASFASMDVASTAQSAAVAGIGLLYQKSSHRLMTEFLLNELGKKPSSDQNTHDRQGYTLSCGLALGMVNLSSGRSLETSHKREAEEAIDGHGLSDLRIEERLHRYIVGGIDDIDLRQRREAAERAAASGNPTPAEQERCSCIHEGESINIDVTAPGSILALGLMYLQTENKSVCETSLSLPDTLFLLDTVRPDLLMLRVIARALILWESVKPTKEWIDNQIPSIVALCFEQMGQKVAGYGGMADIDAIQVDADSSSEKQNESNGGVEGLSENAEGNGQAVVMQDGTDRTQTKADEGRTHNDATAAGPTGVADDLDFDRQALRQAHAHIVAGACFGMGLRYAGTGNLDAASTLHNQVHAFLRLREDSDLISAVQRPEKPITEMCLACSALALAMVMAGTGDLKTLTLLRALRWSCDENVRYGTHMTFAAAIGLLFLGGGTCTLGREPEDIAALLLAFFPRFPSISSDNQYHLQALRHFYALAVKKRNIEAIDIDTQEKVVVPIEVSCNQKEKGKFLETEAEVIKMTAPCLLLNKGKMSMLRLDSNRYYPVSLDLQSAGLVLFVKKKYGHLSYQQDPHAQRSLAVQTGGTGGGSGLDLIQAFTEDPMLLAYAKHLCQTAMGQVNASKWVIVQNREALISRVSTEKFCTEILHECLTLDKPEALPLYLSLRNSLIAIEDVMSDSMGVWDMRLVRSYYQARQHLGNPSPSSVPLLGLEYVILFEEYLGRLFDRRDVQEVLMNYVSSCGSWARGRDWPGLFGSFLIWHQTPFPSSDMGL</sequence>
<feature type="compositionally biased region" description="Basic and acidic residues" evidence="6">
    <location>
        <begin position="587"/>
        <end position="596"/>
    </location>
</feature>
<proteinExistence type="inferred from homology"/>
<reference evidence="8" key="1">
    <citation type="submission" date="2021-01" db="EMBL/GenBank/DDBJ databases">
        <authorList>
            <person name="Corre E."/>
            <person name="Pelletier E."/>
            <person name="Niang G."/>
            <person name="Scheremetjew M."/>
            <person name="Finn R."/>
            <person name="Kale V."/>
            <person name="Holt S."/>
            <person name="Cochrane G."/>
            <person name="Meng A."/>
            <person name="Brown T."/>
            <person name="Cohen L."/>
        </authorList>
    </citation>
    <scope>NUCLEOTIDE SEQUENCE</scope>
    <source>
        <strain evidence="8">Isolate 1302-5</strain>
    </source>
</reference>
<feature type="compositionally biased region" description="Basic and acidic residues" evidence="6">
    <location>
        <begin position="1142"/>
        <end position="1154"/>
    </location>
</feature>
<evidence type="ECO:0000256" key="3">
    <source>
        <dbReference type="ARBA" id="ARBA00022737"/>
    </source>
</evidence>
<dbReference type="InterPro" id="IPR041221">
    <property type="entry name" value="APC1_C"/>
</dbReference>
<dbReference type="GO" id="GO:0060090">
    <property type="term" value="F:molecular adaptor activity"/>
    <property type="evidence" value="ECO:0007669"/>
    <property type="project" value="TreeGrafter"/>
</dbReference>
<accession>A0A7S4MEE8</accession>
<feature type="compositionally biased region" description="Basic and acidic residues" evidence="6">
    <location>
        <begin position="560"/>
        <end position="570"/>
    </location>
</feature>
<evidence type="ECO:0000313" key="8">
    <source>
        <dbReference type="EMBL" id="CAE2217069.1"/>
    </source>
</evidence>
<feature type="domain" description="Anaphase-promoting complex subunit 1 C-terminal" evidence="7">
    <location>
        <begin position="1449"/>
        <end position="1620"/>
    </location>
</feature>
<dbReference type="GO" id="GO:0005680">
    <property type="term" value="C:anaphase-promoting complex"/>
    <property type="evidence" value="ECO:0007669"/>
    <property type="project" value="InterPro"/>
</dbReference>
<feature type="region of interest" description="Disordered" evidence="6">
    <location>
        <begin position="202"/>
        <end position="226"/>
    </location>
</feature>
<keyword evidence="4" id="KW-0498">Mitosis</keyword>
<dbReference type="InterPro" id="IPR011989">
    <property type="entry name" value="ARM-like"/>
</dbReference>
<dbReference type="EMBL" id="HBKQ01010171">
    <property type="protein sequence ID" value="CAE2217069.1"/>
    <property type="molecule type" value="Transcribed_RNA"/>
</dbReference>
<feature type="region of interest" description="Disordered" evidence="6">
    <location>
        <begin position="762"/>
        <end position="784"/>
    </location>
</feature>